<comment type="caution">
    <text evidence="1">The sequence shown here is derived from an EMBL/GenBank/DDBJ whole genome shotgun (WGS) entry which is preliminary data.</text>
</comment>
<dbReference type="Proteomes" id="UP001302059">
    <property type="component" value="Unassembled WGS sequence"/>
</dbReference>
<accession>A0ABT7JHZ8</accession>
<organism evidence="1 2">
    <name type="scientific">Deinococcus rhizophilus</name>
    <dbReference type="NCBI Taxonomy" id="3049544"/>
    <lineage>
        <taxon>Bacteria</taxon>
        <taxon>Thermotogati</taxon>
        <taxon>Deinococcota</taxon>
        <taxon>Deinococci</taxon>
        <taxon>Deinococcales</taxon>
        <taxon>Deinococcaceae</taxon>
        <taxon>Deinococcus</taxon>
    </lineage>
</organism>
<sequence>MDTLQLPSGQEEVRLTRVEVMTRNPEVNAPPPGLGDALHGPSDLRLATSPVEAFVNVWPYAVKETKEVSDRTGFLLHADGDVWLRGERRCVFPYVTRLEEAEQYNLFVNLKLRPGWNVVRVRLGGGVPRSQLKVTELVVTGGAASFSFQPDGQP</sequence>
<evidence type="ECO:0000313" key="2">
    <source>
        <dbReference type="Proteomes" id="UP001302059"/>
    </source>
</evidence>
<reference evidence="1 2" key="1">
    <citation type="submission" date="2023-05" db="EMBL/GenBank/DDBJ databases">
        <authorList>
            <person name="Gao F."/>
        </authorList>
    </citation>
    <scope>NUCLEOTIDE SEQUENCE [LARGE SCALE GENOMIC DNA]</scope>
    <source>
        <strain evidence="1 2">MIMF12</strain>
    </source>
</reference>
<dbReference type="EMBL" id="JASNGB010000090">
    <property type="protein sequence ID" value="MDL2344561.1"/>
    <property type="molecule type" value="Genomic_DNA"/>
</dbReference>
<dbReference type="RefSeq" id="WP_285523634.1">
    <property type="nucleotide sequence ID" value="NZ_JASNGB010000090.1"/>
</dbReference>
<proteinExistence type="predicted"/>
<protein>
    <submittedName>
        <fullName evidence="1">Uncharacterized protein</fullName>
    </submittedName>
</protein>
<gene>
    <name evidence="1" type="ORF">QOL99_10375</name>
</gene>
<evidence type="ECO:0000313" key="1">
    <source>
        <dbReference type="EMBL" id="MDL2344561.1"/>
    </source>
</evidence>
<keyword evidence="2" id="KW-1185">Reference proteome</keyword>
<name>A0ABT7JHZ8_9DEIO</name>